<dbReference type="PANTHER" id="PTHR14241:SF1">
    <property type="entry name" value="INTERFERON-INDUCED PROTEIN 44-RELATED"/>
    <property type="match status" value="1"/>
</dbReference>
<accession>A0A9W2XZ89</accession>
<gene>
    <name evidence="2" type="primary">LOC114860838</name>
</gene>
<dbReference type="GO" id="GO:0006955">
    <property type="term" value="P:immune response"/>
    <property type="evidence" value="ECO:0007669"/>
    <property type="project" value="TreeGrafter"/>
</dbReference>
<protein>
    <submittedName>
        <fullName evidence="2">Interferon-induced protein 44-like</fullName>
    </submittedName>
</protein>
<dbReference type="Proteomes" id="UP000515150">
    <property type="component" value="Chromosome 8"/>
</dbReference>
<dbReference type="InterPro" id="IPR027417">
    <property type="entry name" value="P-loop_NTPase"/>
</dbReference>
<dbReference type="Gene3D" id="3.40.50.300">
    <property type="entry name" value="P-loop containing nucleotide triphosphate hydrolases"/>
    <property type="match status" value="1"/>
</dbReference>
<dbReference type="GeneID" id="114860838"/>
<dbReference type="OrthoDB" id="25620at2759"/>
<dbReference type="AlphaFoldDB" id="A0A9W2XZ89"/>
<proteinExistence type="predicted"/>
<dbReference type="SUPFAM" id="SSF52540">
    <property type="entry name" value="P-loop containing nucleoside triphosphate hydrolases"/>
    <property type="match status" value="1"/>
</dbReference>
<organism evidence="1 2">
    <name type="scientific">Betta splendens</name>
    <name type="common">Siamese fighting fish</name>
    <dbReference type="NCBI Taxonomy" id="158456"/>
    <lineage>
        <taxon>Eukaryota</taxon>
        <taxon>Metazoa</taxon>
        <taxon>Chordata</taxon>
        <taxon>Craniata</taxon>
        <taxon>Vertebrata</taxon>
        <taxon>Euteleostomi</taxon>
        <taxon>Actinopterygii</taxon>
        <taxon>Neopterygii</taxon>
        <taxon>Teleostei</taxon>
        <taxon>Neoteleostei</taxon>
        <taxon>Acanthomorphata</taxon>
        <taxon>Anabantaria</taxon>
        <taxon>Anabantiformes</taxon>
        <taxon>Anabantoidei</taxon>
        <taxon>Osphronemidae</taxon>
        <taxon>Betta</taxon>
    </lineage>
</organism>
<sequence>MEQSLFKDPWRTLPESTLCFLKQYKPKNERATHLRILLYGPVGAGKSSFINSVDSVFQGRVTDRAPTDATSGDSYTQKYKSYKIHKDHQSFYNFIFNDIVGLESDKGVQVEDVKLALKGHVKDGYRFISCHPLNENDINYNPDPTLDDRVHVLVCVVPVGSVSILSDEVVKKMREVREAARDLGISQLGILTKPDQACPEVKANIKNLYTSKRLKEQVDKFSALLGFPPKSIFLVKNYNSEDETSDDMNAQILIALTKIVRFGEDFLNDQ</sequence>
<evidence type="ECO:0000313" key="2">
    <source>
        <dbReference type="RefSeq" id="XP_055366982.1"/>
    </source>
</evidence>
<reference evidence="2" key="1">
    <citation type="submission" date="2025-08" db="UniProtKB">
        <authorList>
            <consortium name="RefSeq"/>
        </authorList>
    </citation>
    <scope>IDENTIFICATION</scope>
</reference>
<evidence type="ECO:0000313" key="1">
    <source>
        <dbReference type="Proteomes" id="UP000515150"/>
    </source>
</evidence>
<name>A0A9W2XZ89_BETSP</name>
<dbReference type="RefSeq" id="XP_055366982.1">
    <property type="nucleotide sequence ID" value="XM_055511007.1"/>
</dbReference>
<dbReference type="PANTHER" id="PTHR14241">
    <property type="entry name" value="INTERFERON-INDUCED PROTEIN 44"/>
    <property type="match status" value="1"/>
</dbReference>
<keyword evidence="1" id="KW-1185">Reference proteome</keyword>
<dbReference type="KEGG" id="bspl:114860838"/>